<gene>
    <name evidence="5" type="ORF">LSAA_12407</name>
</gene>
<dbReference type="AlphaFoldDB" id="A0A7R8CZ53"/>
<protein>
    <submittedName>
        <fullName evidence="5">(salmon louse) hypothetical protein</fullName>
    </submittedName>
</protein>
<sequence length="163" mass="19300">MVRQRIWKNLCKRKDTFKAENAQVCSMHFNDGSYKWYLEHDLLNLTHRKRLKTDAVPSLLLPTSTVPKPEDQCDKNIDNQGEDQVDFVSPRSRREMRRQNKQMVTNLLIKEQEQKNKDIGIQTEYYLFQENTDNLKAELEKTKADLCKQKVEVNILTKKTRAT</sequence>
<dbReference type="PROSITE" id="PS50950">
    <property type="entry name" value="ZF_THAP"/>
    <property type="match status" value="1"/>
</dbReference>
<evidence type="ECO:0000256" key="4">
    <source>
        <dbReference type="ARBA" id="ARBA00023125"/>
    </source>
</evidence>
<evidence type="ECO:0000256" key="2">
    <source>
        <dbReference type="ARBA" id="ARBA00022771"/>
    </source>
</evidence>
<reference evidence="5" key="1">
    <citation type="submission" date="2021-02" db="EMBL/GenBank/DDBJ databases">
        <authorList>
            <person name="Bekaert M."/>
        </authorList>
    </citation>
    <scope>NUCLEOTIDE SEQUENCE</scope>
    <source>
        <strain evidence="5">IoA-00</strain>
    </source>
</reference>
<evidence type="ECO:0000313" key="6">
    <source>
        <dbReference type="Proteomes" id="UP000675881"/>
    </source>
</evidence>
<evidence type="ECO:0000313" key="5">
    <source>
        <dbReference type="EMBL" id="CAF2972654.1"/>
    </source>
</evidence>
<evidence type="ECO:0000256" key="1">
    <source>
        <dbReference type="ARBA" id="ARBA00022723"/>
    </source>
</evidence>
<dbReference type="GO" id="GO:0003677">
    <property type="term" value="F:DNA binding"/>
    <property type="evidence" value="ECO:0007669"/>
    <property type="project" value="UniProtKB-UniRule"/>
</dbReference>
<dbReference type="EMBL" id="HG994585">
    <property type="protein sequence ID" value="CAF2972654.1"/>
    <property type="molecule type" value="Genomic_DNA"/>
</dbReference>
<dbReference type="InterPro" id="IPR006612">
    <property type="entry name" value="THAP_Znf"/>
</dbReference>
<keyword evidence="1" id="KW-0479">Metal-binding</keyword>
<keyword evidence="6" id="KW-1185">Reference proteome</keyword>
<evidence type="ECO:0000256" key="3">
    <source>
        <dbReference type="ARBA" id="ARBA00022833"/>
    </source>
</evidence>
<organism evidence="5 6">
    <name type="scientific">Lepeophtheirus salmonis</name>
    <name type="common">Salmon louse</name>
    <name type="synonym">Caligus salmonis</name>
    <dbReference type="NCBI Taxonomy" id="72036"/>
    <lineage>
        <taxon>Eukaryota</taxon>
        <taxon>Metazoa</taxon>
        <taxon>Ecdysozoa</taxon>
        <taxon>Arthropoda</taxon>
        <taxon>Crustacea</taxon>
        <taxon>Multicrustacea</taxon>
        <taxon>Hexanauplia</taxon>
        <taxon>Copepoda</taxon>
        <taxon>Siphonostomatoida</taxon>
        <taxon>Caligidae</taxon>
        <taxon>Lepeophtheirus</taxon>
    </lineage>
</organism>
<dbReference type="GO" id="GO:0008270">
    <property type="term" value="F:zinc ion binding"/>
    <property type="evidence" value="ECO:0007669"/>
    <property type="project" value="UniProtKB-KW"/>
</dbReference>
<dbReference type="Pfam" id="PF05485">
    <property type="entry name" value="THAP"/>
    <property type="match status" value="1"/>
</dbReference>
<keyword evidence="2" id="KW-0863">Zinc-finger</keyword>
<dbReference type="Proteomes" id="UP000675881">
    <property type="component" value="Chromosome 6"/>
</dbReference>
<proteinExistence type="predicted"/>
<name>A0A7R8CZ53_LEPSM</name>
<dbReference type="SUPFAM" id="SSF57716">
    <property type="entry name" value="Glucocorticoid receptor-like (DNA-binding domain)"/>
    <property type="match status" value="1"/>
</dbReference>
<accession>A0A7R8CZ53</accession>
<keyword evidence="3" id="KW-0862">Zinc</keyword>
<keyword evidence="4" id="KW-0238">DNA-binding</keyword>